<dbReference type="Pfam" id="PF00581">
    <property type="entry name" value="Rhodanese"/>
    <property type="match status" value="1"/>
</dbReference>
<evidence type="ECO:0000313" key="4">
    <source>
        <dbReference type="Proteomes" id="UP000003111"/>
    </source>
</evidence>
<dbReference type="EMBL" id="ACLF03000002">
    <property type="protein sequence ID" value="EFQ84618.1"/>
    <property type="molecule type" value="Genomic_DNA"/>
</dbReference>
<feature type="domain" description="Rhodanese" evidence="2">
    <location>
        <begin position="21"/>
        <end position="107"/>
    </location>
</feature>
<dbReference type="HOGENOM" id="CLU_089574_13_0_11"/>
<name>E2S8W3_9ACTN</name>
<dbReference type="AlphaFoldDB" id="E2S8W3"/>
<dbReference type="SMART" id="SM00450">
    <property type="entry name" value="RHOD"/>
    <property type="match status" value="1"/>
</dbReference>
<dbReference type="PANTHER" id="PTHR43031">
    <property type="entry name" value="FAD-DEPENDENT OXIDOREDUCTASE"/>
    <property type="match status" value="1"/>
</dbReference>
<evidence type="ECO:0000259" key="2">
    <source>
        <dbReference type="PROSITE" id="PS50206"/>
    </source>
</evidence>
<dbReference type="CDD" id="cd00158">
    <property type="entry name" value="RHOD"/>
    <property type="match status" value="1"/>
</dbReference>
<comment type="caution">
    <text evidence="3">The sequence shown here is derived from an EMBL/GenBank/DDBJ whole genome shotgun (WGS) entry which is preliminary data.</text>
</comment>
<keyword evidence="4" id="KW-1185">Reference proteome</keyword>
<dbReference type="Gene3D" id="3.40.250.10">
    <property type="entry name" value="Rhodanese-like domain"/>
    <property type="match status" value="1"/>
</dbReference>
<gene>
    <name evidence="3" type="ORF">HMPREF0063_10471</name>
</gene>
<accession>E2S8W3</accession>
<reference evidence="3" key="1">
    <citation type="submission" date="2010-08" db="EMBL/GenBank/DDBJ databases">
        <authorList>
            <person name="Muzny D."/>
            <person name="Qin X."/>
            <person name="Buhay C."/>
            <person name="Dugan-Rocha S."/>
            <person name="Ding Y."/>
            <person name="Chen G."/>
            <person name="Hawes A."/>
            <person name="Holder M."/>
            <person name="Jhangiani S."/>
            <person name="Johnson A."/>
            <person name="Khan Z."/>
            <person name="Li Z."/>
            <person name="Liu W."/>
            <person name="Liu X."/>
            <person name="Perez L."/>
            <person name="Shen H."/>
            <person name="Wang Q."/>
            <person name="Watt J."/>
            <person name="Xi L."/>
            <person name="Xin Y."/>
            <person name="Zhou J."/>
            <person name="Deng J."/>
            <person name="Jiang H."/>
            <person name="Liu Y."/>
            <person name="Qu J."/>
            <person name="Song X.-Z."/>
            <person name="Zhang L."/>
            <person name="Villasana D."/>
            <person name="Johnson A."/>
            <person name="Liu J."/>
            <person name="Liyanage D."/>
            <person name="Lorensuhewa L."/>
            <person name="Robinson T."/>
            <person name="Song A."/>
            <person name="Song B.-B."/>
            <person name="Dinh H."/>
            <person name="Thornton R."/>
            <person name="Coyle M."/>
            <person name="Francisco L."/>
            <person name="Jackson L."/>
            <person name="Javaid M."/>
            <person name="Korchina V."/>
            <person name="Kovar C."/>
            <person name="Mata R."/>
            <person name="Mathew T."/>
            <person name="Ngo R."/>
            <person name="Nguyen L."/>
            <person name="Nguyen N."/>
            <person name="Okwuonu G."/>
            <person name="Ongeri F."/>
            <person name="Pham C."/>
            <person name="Simmons D."/>
            <person name="Wilczek-Boney K."/>
            <person name="Hale W."/>
            <person name="Jakkamsetti A."/>
            <person name="Pham P."/>
            <person name="Ruth R."/>
            <person name="San Lucas F."/>
            <person name="Warren J."/>
            <person name="Zhang J."/>
            <person name="Zhao Z."/>
            <person name="Zhou C."/>
            <person name="Zhu D."/>
            <person name="Lee S."/>
            <person name="Bess C."/>
            <person name="Blankenburg K."/>
            <person name="Forbes L."/>
            <person name="Fu Q."/>
            <person name="Gubbala S."/>
            <person name="Hirani K."/>
            <person name="Jayaseelan J.C."/>
            <person name="Lara F."/>
            <person name="Munidasa M."/>
            <person name="Palculict T."/>
            <person name="Patil S."/>
            <person name="Pu L.-L."/>
            <person name="Saada N."/>
            <person name="Tang L."/>
            <person name="Weissenberger G."/>
            <person name="Zhu Y."/>
            <person name="Hemphill L."/>
            <person name="Shang Y."/>
            <person name="Youmans B."/>
            <person name="Ayvaz T."/>
            <person name="Ross M."/>
            <person name="Santibanez J."/>
            <person name="Aqrawi P."/>
            <person name="Gross S."/>
            <person name="Joshi V."/>
            <person name="Fowler G."/>
            <person name="Nazareth L."/>
            <person name="Reid J."/>
            <person name="Worley K."/>
            <person name="Petrosino J."/>
            <person name="Highlander S."/>
            <person name="Gibbs R."/>
        </authorList>
    </citation>
    <scope>NUCLEOTIDE SEQUENCE [LARGE SCALE GENOMIC DNA]</scope>
    <source>
        <strain evidence="3">DSM 15272</strain>
    </source>
</reference>
<dbReference type="PROSITE" id="PS50206">
    <property type="entry name" value="RHODANESE_3"/>
    <property type="match status" value="1"/>
</dbReference>
<dbReference type="eggNOG" id="COG0607">
    <property type="taxonomic scope" value="Bacteria"/>
</dbReference>
<dbReference type="SUPFAM" id="SSF52821">
    <property type="entry name" value="Rhodanese/Cell cycle control phosphatase"/>
    <property type="match status" value="1"/>
</dbReference>
<organism evidence="3 4">
    <name type="scientific">Aeromicrobium marinum DSM 15272</name>
    <dbReference type="NCBI Taxonomy" id="585531"/>
    <lineage>
        <taxon>Bacteria</taxon>
        <taxon>Bacillati</taxon>
        <taxon>Actinomycetota</taxon>
        <taxon>Actinomycetes</taxon>
        <taxon>Propionibacteriales</taxon>
        <taxon>Nocardioidaceae</taxon>
        <taxon>Aeromicrobium</taxon>
    </lineage>
</organism>
<dbReference type="STRING" id="585531.HMPREF0063_10471"/>
<protein>
    <submittedName>
        <fullName evidence="3">Rhodanese-like protein</fullName>
    </submittedName>
</protein>
<evidence type="ECO:0000313" key="3">
    <source>
        <dbReference type="EMBL" id="EFQ84618.1"/>
    </source>
</evidence>
<dbReference type="Proteomes" id="UP000003111">
    <property type="component" value="Unassembled WGS sequence"/>
</dbReference>
<dbReference type="InterPro" id="IPR050229">
    <property type="entry name" value="GlpE_sulfurtransferase"/>
</dbReference>
<dbReference type="InterPro" id="IPR001763">
    <property type="entry name" value="Rhodanese-like_dom"/>
</dbReference>
<sequence length="107" mass="11165">MGAMNAPDIASTDVDSLPSPLPSDLVVLDVREPHEWQAGHIDGAVHIPLGELTSRVGDLDPAARTLVVCHVGGRSARATAWLQSQGHDVVNLDGGMDAWEAAGRPVA</sequence>
<dbReference type="InterPro" id="IPR036873">
    <property type="entry name" value="Rhodanese-like_dom_sf"/>
</dbReference>
<proteinExistence type="predicted"/>
<evidence type="ECO:0000256" key="1">
    <source>
        <dbReference type="SAM" id="MobiDB-lite"/>
    </source>
</evidence>
<feature type="region of interest" description="Disordered" evidence="1">
    <location>
        <begin position="1"/>
        <end position="20"/>
    </location>
</feature>
<dbReference type="PANTHER" id="PTHR43031:SF1">
    <property type="entry name" value="PYRIDINE NUCLEOTIDE-DISULPHIDE OXIDOREDUCTASE"/>
    <property type="match status" value="1"/>
</dbReference>